<dbReference type="SMART" id="SM00271">
    <property type="entry name" value="DnaJ"/>
    <property type="match status" value="2"/>
</dbReference>
<evidence type="ECO:0000313" key="3">
    <source>
        <dbReference type="EMBL" id="KAF4662507.1"/>
    </source>
</evidence>
<feature type="region of interest" description="Disordered" evidence="1">
    <location>
        <begin position="974"/>
        <end position="1005"/>
    </location>
</feature>
<feature type="domain" description="J" evidence="2">
    <location>
        <begin position="1042"/>
        <end position="1123"/>
    </location>
</feature>
<feature type="compositionally biased region" description="Basic residues" evidence="1">
    <location>
        <begin position="775"/>
        <end position="791"/>
    </location>
</feature>
<dbReference type="Proteomes" id="UP000570595">
    <property type="component" value="Unassembled WGS sequence"/>
</dbReference>
<proteinExistence type="predicted"/>
<reference evidence="3 4" key="1">
    <citation type="submission" date="2020-04" db="EMBL/GenBank/DDBJ databases">
        <title>Perkinsus olseni comparative genomics.</title>
        <authorList>
            <person name="Bogema D.R."/>
        </authorList>
    </citation>
    <scope>NUCLEOTIDE SEQUENCE [LARGE SCALE GENOMIC DNA]</scope>
    <source>
        <strain evidence="3">ATCC PRA-179</strain>
    </source>
</reference>
<dbReference type="AlphaFoldDB" id="A0A7J6LTB9"/>
<feature type="region of interest" description="Disordered" evidence="1">
    <location>
        <begin position="346"/>
        <end position="402"/>
    </location>
</feature>
<feature type="region of interest" description="Disordered" evidence="1">
    <location>
        <begin position="56"/>
        <end position="135"/>
    </location>
</feature>
<dbReference type="InterPro" id="IPR036869">
    <property type="entry name" value="J_dom_sf"/>
</dbReference>
<feature type="domain" description="J" evidence="2">
    <location>
        <begin position="154"/>
        <end position="235"/>
    </location>
</feature>
<feature type="compositionally biased region" description="Basic residues" evidence="1">
    <location>
        <begin position="851"/>
        <end position="867"/>
    </location>
</feature>
<sequence length="1258" mass="136886">MSPPGSPMSVVMGSPLLEATYSRFRDGDEIMERSISGGKRLRGFFEAEARPAKMVRRLGLEEERAARKRKRTDGDSRGPVLSPMVRRRLGSPMGKRSAAGGDDNESSRKHRRVDLGLMENDGPSRSGDHGKRQGVKSPLMVELERIERLPRSATPMQVLGLPRLPSNVGEVKKKLRALSKVVHPDKTANEKHLRGRAGAAFQRINSAAQEAIKLLEEATTAPPGRVQELTYRMEGEVLVVQWRPPADVNKRTVSSYRVVASAPGTAPIEQGVVNAQGSTTDDGWVECAISSQGRRGNDTLFLRQQFQVTVNATNPSGHGPAALLHVSLNPRPPRMSQTPRRLVVGDGRTGASRQQQQQGMLEPFPAKVYHPPSESEEEREGRQPSSSAESISPISDKTDGVYRRRTTVDNAIHMSVPLHYNSMPWTPERPPNADVKPFPQSKDHWRTPATTASSPSGVALISSASMAYETRMEVMDPRQSRLSPLGVIRPPFPALQRESFRRLPTGESSYSPLGYDTQDESQDYSPANVDPQWIPLGAAVASGHLPPPDDVVESRITNTFRRGDTRIYRSTPLPPSMPRADPGRTRVVRLSSPPTRMVNPPPPLVPPRTPLGHAANTFWSSTPLSTPLPRAWQGIVGLALPDGRAPPFTPSVLSSSVILGTIILVLDKDPWASVEAALAAAMSSHARRSSGRQTPVPMDISPPPTRRKSARLSPLHHNTSTTLLQIPRLKGLSRCHSQPVIPSVGRLVLKPAKRRRDSVEDRQQQQEPGSASGPRPRKLRRSVVLKTRRNPVKVAASTSGKKRGRKSMGAQDTRTPVGSPAVRRRLLPSTSGKRSRRGSLAPQPTPEVSPKARRRVPPTSSGRKRSLKGSDLPKPSPSASPPSRRRLVPPTAGKRSLKGSGSQQRLSSPRKRRKSGPGPERKPSPPPAGSGARGSTGGSIARMTIKMLKEELTKEGIDFSRCVEKSELVEKLKQARQAGASRRKQASARGSPAAPKAQELRPPRRSLRLSQAAAALSQPKAVLKSPLMVELERIERLPRSATPMQVLGLPRLPSNVGEVKKKLRALSKVVHPDKTANEKHLRGRAGAAFQRINSAAQEAIKLLEEATTAPPGRVRELTYRMEGEVLVVQWRPPTDVNKRTVSSYRVVASAPGTTPIEQGIVNAQGSTTDDGWVECAISSQGRRGNDTLFLRQQFQVTVNATNPSGQGPTALLHVSLNRGPPSRIPPPPLEGLRRGNTGSTATARTHGLGGLRRHNTVF</sequence>
<protein>
    <recommendedName>
        <fullName evidence="2">J domain-containing protein</fullName>
    </recommendedName>
</protein>
<feature type="region of interest" description="Disordered" evidence="1">
    <location>
        <begin position="746"/>
        <end position="939"/>
    </location>
</feature>
<feature type="region of interest" description="Disordered" evidence="1">
    <location>
        <begin position="566"/>
        <end position="605"/>
    </location>
</feature>
<dbReference type="Gene3D" id="1.10.287.110">
    <property type="entry name" value="DnaJ domain"/>
    <property type="match status" value="2"/>
</dbReference>
<gene>
    <name evidence="3" type="ORF">FOZ61_002399</name>
</gene>
<dbReference type="SUPFAM" id="SSF46565">
    <property type="entry name" value="Chaperone J-domain"/>
    <property type="match status" value="2"/>
</dbReference>
<feature type="compositionally biased region" description="Low complexity" evidence="1">
    <location>
        <begin position="383"/>
        <end position="395"/>
    </location>
</feature>
<evidence type="ECO:0000259" key="2">
    <source>
        <dbReference type="PROSITE" id="PS50076"/>
    </source>
</evidence>
<dbReference type="InterPro" id="IPR001623">
    <property type="entry name" value="DnaJ_domain"/>
</dbReference>
<dbReference type="InterPro" id="IPR042858">
    <property type="entry name" value="DNAJC8"/>
</dbReference>
<dbReference type="PANTHER" id="PTHR15606">
    <property type="entry name" value="DNAJ HOMOLOG SUBFAMILY C MEMBER 8/LIPOPOLYSACCHARIDE SPECIFIC RESPONSE-7-RELATED"/>
    <property type="match status" value="1"/>
</dbReference>
<feature type="region of interest" description="Disordered" evidence="1">
    <location>
        <begin position="684"/>
        <end position="722"/>
    </location>
</feature>
<dbReference type="OrthoDB" id="3045089at2759"/>
<name>A0A7J6LTB9_PEROL</name>
<feature type="region of interest" description="Disordered" evidence="1">
    <location>
        <begin position="504"/>
        <end position="525"/>
    </location>
</feature>
<dbReference type="PROSITE" id="PS50076">
    <property type="entry name" value="DNAJ_2"/>
    <property type="match status" value="2"/>
</dbReference>
<organism evidence="3 4">
    <name type="scientific">Perkinsus olseni</name>
    <name type="common">Perkinsus atlanticus</name>
    <dbReference type="NCBI Taxonomy" id="32597"/>
    <lineage>
        <taxon>Eukaryota</taxon>
        <taxon>Sar</taxon>
        <taxon>Alveolata</taxon>
        <taxon>Perkinsozoa</taxon>
        <taxon>Perkinsea</taxon>
        <taxon>Perkinsida</taxon>
        <taxon>Perkinsidae</taxon>
        <taxon>Perkinsus</taxon>
    </lineage>
</organism>
<accession>A0A7J6LTB9</accession>
<evidence type="ECO:0000256" key="1">
    <source>
        <dbReference type="SAM" id="MobiDB-lite"/>
    </source>
</evidence>
<dbReference type="PANTHER" id="PTHR15606:SF4">
    <property type="entry name" value="DNAJ HOMOLOG SUBFAMILY C MEMBER 8"/>
    <property type="match status" value="1"/>
</dbReference>
<comment type="caution">
    <text evidence="3">The sequence shown here is derived from an EMBL/GenBank/DDBJ whole genome shotgun (WGS) entry which is preliminary data.</text>
</comment>
<dbReference type="GO" id="GO:0005634">
    <property type="term" value="C:nucleus"/>
    <property type="evidence" value="ECO:0007669"/>
    <property type="project" value="TreeGrafter"/>
</dbReference>
<feature type="region of interest" description="Disordered" evidence="1">
    <location>
        <begin position="422"/>
        <end position="456"/>
    </location>
</feature>
<dbReference type="EMBL" id="JABAHT010000167">
    <property type="protein sequence ID" value="KAF4662507.1"/>
    <property type="molecule type" value="Genomic_DNA"/>
</dbReference>
<evidence type="ECO:0000313" key="4">
    <source>
        <dbReference type="Proteomes" id="UP000570595"/>
    </source>
</evidence>